<keyword evidence="5" id="KW-0732">Signal</keyword>
<dbReference type="InterPro" id="IPR019814">
    <property type="entry name" value="Translation_initiation_fac_3_N"/>
</dbReference>
<feature type="signal peptide" evidence="5">
    <location>
        <begin position="1"/>
        <end position="19"/>
    </location>
</feature>
<feature type="domain" description="Translation initiation factor 3 N-terminal" evidence="7">
    <location>
        <begin position="78"/>
        <end position="151"/>
    </location>
</feature>
<comment type="function">
    <text evidence="4">IF-3 binds to the 30S ribosomal subunit and shifts the equilibrium between 70S ribosomes and their 50S and 30S subunits in favor of the free subunits, thus enhancing the availability of 30S subunits on which protein synthesis initiation begins.</text>
</comment>
<dbReference type="InterPro" id="IPR036787">
    <property type="entry name" value="T_IF-3_N_sf"/>
</dbReference>
<dbReference type="GO" id="GO:0005829">
    <property type="term" value="C:cytosol"/>
    <property type="evidence" value="ECO:0007669"/>
    <property type="project" value="TreeGrafter"/>
</dbReference>
<dbReference type="GO" id="GO:0032790">
    <property type="term" value="P:ribosome disassembly"/>
    <property type="evidence" value="ECO:0007669"/>
    <property type="project" value="TreeGrafter"/>
</dbReference>
<name>A0A7S3NKV5_9STRA</name>
<dbReference type="Gene3D" id="3.10.20.80">
    <property type="entry name" value="Translation initiation factor 3 (IF-3), N-terminal domain"/>
    <property type="match status" value="1"/>
</dbReference>
<dbReference type="SUPFAM" id="SSF55200">
    <property type="entry name" value="Translation initiation factor IF3, C-terminal domain"/>
    <property type="match status" value="1"/>
</dbReference>
<feature type="chain" id="PRO_5031545979" description="Translation initiation factor IF-3" evidence="5">
    <location>
        <begin position="20"/>
        <end position="246"/>
    </location>
</feature>
<evidence type="ECO:0000259" key="7">
    <source>
        <dbReference type="Pfam" id="PF05198"/>
    </source>
</evidence>
<dbReference type="InterPro" id="IPR019813">
    <property type="entry name" value="Translation_initiation_fac3_CS"/>
</dbReference>
<dbReference type="PANTHER" id="PTHR10938:SF0">
    <property type="entry name" value="TRANSLATION INITIATION FACTOR IF-3, MITOCHONDRIAL"/>
    <property type="match status" value="1"/>
</dbReference>
<dbReference type="AlphaFoldDB" id="A0A7S3NKV5"/>
<keyword evidence="3 4" id="KW-0648">Protein biosynthesis</keyword>
<dbReference type="GO" id="GO:0009507">
    <property type="term" value="C:chloroplast"/>
    <property type="evidence" value="ECO:0007669"/>
    <property type="project" value="UniProtKB-SubCell"/>
</dbReference>
<comment type="subunit">
    <text evidence="4">Monomer.</text>
</comment>
<dbReference type="Gene3D" id="3.30.110.10">
    <property type="entry name" value="Translation initiation factor 3 (IF-3), C-terminal domain"/>
    <property type="match status" value="1"/>
</dbReference>
<evidence type="ECO:0000256" key="3">
    <source>
        <dbReference type="ARBA" id="ARBA00022917"/>
    </source>
</evidence>
<dbReference type="InterPro" id="IPR019815">
    <property type="entry name" value="Translation_initiation_fac_3_C"/>
</dbReference>
<evidence type="ECO:0000256" key="4">
    <source>
        <dbReference type="RuleBase" id="RU000646"/>
    </source>
</evidence>
<dbReference type="PROSITE" id="PS00938">
    <property type="entry name" value="IF3"/>
    <property type="match status" value="1"/>
</dbReference>
<sequence>MRPCRLYVMAAIMLSTARCLRYSSSVLVGNQKNHLFQLGTRSNRVIYTTARRTRANIRMALKNHRGPLKPQLVDLPKMNEQITASQLRVIIDRGDQPDEALGVISREEALQKADDLGVDLVLIAEKSDPPVCKIVDYGKLRYAKEKKKKEQMKKARSNEIKEVKMSYKIGEADYQVRRRAAVKFVQAGMRVKLVIQFRGREQQHINLGDDLIARFISELEEEGAPVQKTKTVREGRDLTTILSLKT</sequence>
<dbReference type="InterPro" id="IPR001288">
    <property type="entry name" value="Translation_initiation_fac_3"/>
</dbReference>
<reference evidence="8" key="1">
    <citation type="submission" date="2021-01" db="EMBL/GenBank/DDBJ databases">
        <authorList>
            <person name="Corre E."/>
            <person name="Pelletier E."/>
            <person name="Niang G."/>
            <person name="Scheremetjew M."/>
            <person name="Finn R."/>
            <person name="Kale V."/>
            <person name="Holt S."/>
            <person name="Cochrane G."/>
            <person name="Meng A."/>
            <person name="Brown T."/>
            <person name="Cohen L."/>
        </authorList>
    </citation>
    <scope>NUCLEOTIDE SEQUENCE</scope>
    <source>
        <strain evidence="8">CCMP1510</strain>
    </source>
</reference>
<comment type="subcellular location">
    <subcellularLocation>
        <location evidence="4">Plastid</location>
        <location evidence="4">Chloroplast</location>
    </subcellularLocation>
</comment>
<comment type="similarity">
    <text evidence="1 4">Belongs to the IF-3 family.</text>
</comment>
<dbReference type="Pfam" id="PF00707">
    <property type="entry name" value="IF3_C"/>
    <property type="match status" value="1"/>
</dbReference>
<evidence type="ECO:0000256" key="2">
    <source>
        <dbReference type="ARBA" id="ARBA00022540"/>
    </source>
</evidence>
<evidence type="ECO:0000259" key="6">
    <source>
        <dbReference type="Pfam" id="PF00707"/>
    </source>
</evidence>
<dbReference type="SUPFAM" id="SSF54364">
    <property type="entry name" value="Translation initiation factor IF3, N-terminal domain"/>
    <property type="match status" value="1"/>
</dbReference>
<dbReference type="EMBL" id="HBIJ01011098">
    <property type="protein sequence ID" value="CAE0366839.1"/>
    <property type="molecule type" value="Transcribed_RNA"/>
</dbReference>
<dbReference type="Pfam" id="PF05198">
    <property type="entry name" value="IF3_N"/>
    <property type="match status" value="1"/>
</dbReference>
<dbReference type="GO" id="GO:0016020">
    <property type="term" value="C:membrane"/>
    <property type="evidence" value="ECO:0007669"/>
    <property type="project" value="TreeGrafter"/>
</dbReference>
<proteinExistence type="inferred from homology"/>
<evidence type="ECO:0000313" key="8">
    <source>
        <dbReference type="EMBL" id="CAE0366839.1"/>
    </source>
</evidence>
<dbReference type="InterPro" id="IPR036788">
    <property type="entry name" value="T_IF-3_C_sf"/>
</dbReference>
<dbReference type="GO" id="GO:0043022">
    <property type="term" value="F:ribosome binding"/>
    <property type="evidence" value="ECO:0007669"/>
    <property type="project" value="TreeGrafter"/>
</dbReference>
<accession>A0A7S3NKV5</accession>
<dbReference type="GO" id="GO:0003743">
    <property type="term" value="F:translation initiation factor activity"/>
    <property type="evidence" value="ECO:0007669"/>
    <property type="project" value="UniProtKB-KW"/>
</dbReference>
<evidence type="ECO:0000256" key="5">
    <source>
        <dbReference type="SAM" id="SignalP"/>
    </source>
</evidence>
<protein>
    <recommendedName>
        <fullName evidence="4">Translation initiation factor IF-3</fullName>
    </recommendedName>
</protein>
<feature type="domain" description="Translation initiation factor 3 C-terminal" evidence="6">
    <location>
        <begin position="159"/>
        <end position="243"/>
    </location>
</feature>
<evidence type="ECO:0000256" key="1">
    <source>
        <dbReference type="ARBA" id="ARBA00005439"/>
    </source>
</evidence>
<dbReference type="PANTHER" id="PTHR10938">
    <property type="entry name" value="TRANSLATION INITIATION FACTOR IF-3"/>
    <property type="match status" value="1"/>
</dbReference>
<dbReference type="NCBIfam" id="TIGR00168">
    <property type="entry name" value="infC"/>
    <property type="match status" value="1"/>
</dbReference>
<keyword evidence="2 4" id="KW-0396">Initiation factor</keyword>
<gene>
    <name evidence="8" type="ORF">ALAG00032_LOCUS7587</name>
</gene>
<organism evidence="8">
    <name type="scientific">Aureoumbra lagunensis</name>
    <dbReference type="NCBI Taxonomy" id="44058"/>
    <lineage>
        <taxon>Eukaryota</taxon>
        <taxon>Sar</taxon>
        <taxon>Stramenopiles</taxon>
        <taxon>Ochrophyta</taxon>
        <taxon>Pelagophyceae</taxon>
        <taxon>Pelagomonadales</taxon>
        <taxon>Aureoumbra</taxon>
    </lineage>
</organism>